<reference evidence="1 2" key="1">
    <citation type="journal article" date="2024" name="G3 (Bethesda)">
        <title>Genome assembly of Hibiscus sabdariffa L. provides insights into metabolisms of medicinal natural products.</title>
        <authorList>
            <person name="Kim T."/>
        </authorList>
    </citation>
    <scope>NUCLEOTIDE SEQUENCE [LARGE SCALE GENOMIC DNA]</scope>
    <source>
        <strain evidence="1">TK-2024</strain>
        <tissue evidence="1">Old leaves</tissue>
    </source>
</reference>
<keyword evidence="2" id="KW-1185">Reference proteome</keyword>
<organism evidence="1 2">
    <name type="scientific">Hibiscus sabdariffa</name>
    <name type="common">roselle</name>
    <dbReference type="NCBI Taxonomy" id="183260"/>
    <lineage>
        <taxon>Eukaryota</taxon>
        <taxon>Viridiplantae</taxon>
        <taxon>Streptophyta</taxon>
        <taxon>Embryophyta</taxon>
        <taxon>Tracheophyta</taxon>
        <taxon>Spermatophyta</taxon>
        <taxon>Magnoliopsida</taxon>
        <taxon>eudicotyledons</taxon>
        <taxon>Gunneridae</taxon>
        <taxon>Pentapetalae</taxon>
        <taxon>rosids</taxon>
        <taxon>malvids</taxon>
        <taxon>Malvales</taxon>
        <taxon>Malvaceae</taxon>
        <taxon>Malvoideae</taxon>
        <taxon>Hibiscus</taxon>
    </lineage>
</organism>
<proteinExistence type="predicted"/>
<gene>
    <name evidence="1" type="ORF">V6N11_037271</name>
</gene>
<protein>
    <submittedName>
        <fullName evidence="1">Uncharacterized protein</fullName>
    </submittedName>
</protein>
<accession>A0ABR2P0V6</accession>
<evidence type="ECO:0000313" key="1">
    <source>
        <dbReference type="EMBL" id="KAK8982094.1"/>
    </source>
</evidence>
<dbReference type="EMBL" id="JBBPBN010000086">
    <property type="protein sequence ID" value="KAK8982094.1"/>
    <property type="molecule type" value="Genomic_DNA"/>
</dbReference>
<comment type="caution">
    <text evidence="1">The sequence shown here is derived from an EMBL/GenBank/DDBJ whole genome shotgun (WGS) entry which is preliminary data.</text>
</comment>
<dbReference type="Proteomes" id="UP001396334">
    <property type="component" value="Unassembled WGS sequence"/>
</dbReference>
<name>A0ABR2P0V6_9ROSI</name>
<sequence>MGNWFGRSKLMVNDISSRNNSDSTSSPTSIKVRITKTRLEELKAQAADMSKGELELGRLIVKECSEGRLSPCAVVGQVQPRRVSENSRSLSTIEEEKMG</sequence>
<evidence type="ECO:0000313" key="2">
    <source>
        <dbReference type="Proteomes" id="UP001396334"/>
    </source>
</evidence>